<reference evidence="1 2" key="1">
    <citation type="submission" date="2014-12" db="EMBL/GenBank/DDBJ databases">
        <title>Whole genome sequence of Candidatus Rickettsia asemboensis strain NMRCii isolated from cat fleas in west Kenya.</title>
        <authorList>
            <person name="Jima D."/>
            <person name="Luce-Fedrow A."/>
            <person name="Yang Y."/>
            <person name="Maina A.N."/>
            <person name="Snesrud E.C."/>
            <person name="Jarman R.G."/>
            <person name="Richards A.L."/>
            <person name="Hang J."/>
        </authorList>
    </citation>
    <scope>NUCLEOTIDE SEQUENCE [LARGE SCALE GENOMIC DNA]</scope>
    <source>
        <strain evidence="1 2">NMRCii</strain>
    </source>
</reference>
<evidence type="ECO:0000313" key="2">
    <source>
        <dbReference type="Proteomes" id="UP000031952"/>
    </source>
</evidence>
<dbReference type="EMBL" id="JWSW01000019">
    <property type="protein sequence ID" value="KIJ88862.1"/>
    <property type="molecule type" value="Genomic_DNA"/>
</dbReference>
<sequence length="67" mass="7888">MNYKDFVNNFKIYITENSNAELAYGRLSVGKNHLFEEAGLFWYERTNKENLTKIQPESLIALKRGMK</sequence>
<dbReference type="Proteomes" id="UP000031952">
    <property type="component" value="Unassembled WGS sequence"/>
</dbReference>
<keyword evidence="2" id="KW-1185">Reference proteome</keyword>
<proteinExistence type="predicted"/>
<dbReference type="RefSeq" id="WP_041078616.1">
    <property type="nucleotide sequence ID" value="NZ_JWSW01000019.1"/>
</dbReference>
<dbReference type="AlphaFoldDB" id="A0A0C2LZK9"/>
<accession>A0A0C2LZK9</accession>
<organism evidence="1 2">
    <name type="scientific">Rickettsia asembonensis</name>
    <dbReference type="NCBI Taxonomy" id="1068590"/>
    <lineage>
        <taxon>Bacteria</taxon>
        <taxon>Pseudomonadati</taxon>
        <taxon>Pseudomonadota</taxon>
        <taxon>Alphaproteobacteria</taxon>
        <taxon>Rickettsiales</taxon>
        <taxon>Rickettsiaceae</taxon>
        <taxon>Rickettsieae</taxon>
        <taxon>Rickettsia</taxon>
        <taxon>spotted fever group</taxon>
    </lineage>
</organism>
<gene>
    <name evidence="1" type="ORF">SB78_03140</name>
</gene>
<name>A0A0C2LZK9_9RICK</name>
<comment type="caution">
    <text evidence="1">The sequence shown here is derived from an EMBL/GenBank/DDBJ whole genome shotgun (WGS) entry which is preliminary data.</text>
</comment>
<evidence type="ECO:0000313" key="1">
    <source>
        <dbReference type="EMBL" id="KIJ88862.1"/>
    </source>
</evidence>
<protein>
    <submittedName>
        <fullName evidence="1">Uncharacterized protein</fullName>
    </submittedName>
</protein>